<feature type="binding site" evidence="9">
    <location>
        <position position="160"/>
    </location>
    <ligand>
        <name>Zn(2+)</name>
        <dbReference type="ChEBI" id="CHEBI:29105"/>
        <note>catalytic</note>
    </ligand>
</feature>
<dbReference type="PANTHER" id="PTHR43126:SF1">
    <property type="entry name" value="D-ALANYL-D-ALANINE DIPEPTIDASE"/>
    <property type="match status" value="1"/>
</dbReference>
<evidence type="ECO:0000256" key="10">
    <source>
        <dbReference type="SAM" id="MobiDB-lite"/>
    </source>
</evidence>
<evidence type="ECO:0000256" key="4">
    <source>
        <dbReference type="ARBA" id="ARBA00022801"/>
    </source>
</evidence>
<feature type="binding site" evidence="9">
    <location>
        <position position="227"/>
    </location>
    <ligand>
        <name>Zn(2+)</name>
        <dbReference type="ChEBI" id="CHEBI:29105"/>
        <note>catalytic</note>
    </ligand>
</feature>
<name>A0ABT8L0Q1_9BACT</name>
<comment type="catalytic activity">
    <reaction evidence="1 9">
        <text>D-alanyl-D-alanine + H2O = 2 D-alanine</text>
        <dbReference type="Rhea" id="RHEA:20661"/>
        <dbReference type="ChEBI" id="CHEBI:15377"/>
        <dbReference type="ChEBI" id="CHEBI:57416"/>
        <dbReference type="ChEBI" id="CHEBI:57822"/>
        <dbReference type="EC" id="3.4.13.22"/>
    </reaction>
</comment>
<comment type="function">
    <text evidence="9">Catalyzes hydrolysis of the D-alanyl-D-alanine dipeptide.</text>
</comment>
<evidence type="ECO:0000256" key="3">
    <source>
        <dbReference type="ARBA" id="ARBA00022723"/>
    </source>
</evidence>
<dbReference type="InterPro" id="IPR009045">
    <property type="entry name" value="Zn_M74/Hedgehog-like"/>
</dbReference>
<evidence type="ECO:0000256" key="2">
    <source>
        <dbReference type="ARBA" id="ARBA00022670"/>
    </source>
</evidence>
<keyword evidence="7 9" id="KW-0482">Metalloprotease</keyword>
<keyword evidence="5 9" id="KW-0862">Zinc</keyword>
<evidence type="ECO:0000256" key="8">
    <source>
        <dbReference type="ARBA" id="ARBA00023316"/>
    </source>
</evidence>
<dbReference type="CDD" id="cd14840">
    <property type="entry name" value="D-Ala-D-Ala_dipeptidase_Aad"/>
    <property type="match status" value="1"/>
</dbReference>
<feature type="active site" description="Proton donor/acceptor" evidence="9">
    <location>
        <position position="224"/>
    </location>
</feature>
<comment type="cofactor">
    <cofactor evidence="9">
        <name>Zn(2+)</name>
        <dbReference type="ChEBI" id="CHEBI:29105"/>
    </cofactor>
    <text evidence="9">Binds 1 zinc ion per subunit.</text>
</comment>
<evidence type="ECO:0000256" key="5">
    <source>
        <dbReference type="ARBA" id="ARBA00022833"/>
    </source>
</evidence>
<dbReference type="HAMAP" id="MF_01924">
    <property type="entry name" value="A_A_dipeptidase"/>
    <property type="match status" value="1"/>
</dbReference>
<dbReference type="SUPFAM" id="SSF55166">
    <property type="entry name" value="Hedgehog/DD-peptidase"/>
    <property type="match status" value="1"/>
</dbReference>
<evidence type="ECO:0000313" key="12">
    <source>
        <dbReference type="Proteomes" id="UP001172083"/>
    </source>
</evidence>
<keyword evidence="12" id="KW-1185">Reference proteome</keyword>
<dbReference type="Pfam" id="PF01427">
    <property type="entry name" value="Peptidase_M15"/>
    <property type="match status" value="1"/>
</dbReference>
<organism evidence="11 12">
    <name type="scientific">Agaribacillus aureus</name>
    <dbReference type="NCBI Taxonomy" id="3051825"/>
    <lineage>
        <taxon>Bacteria</taxon>
        <taxon>Pseudomonadati</taxon>
        <taxon>Bacteroidota</taxon>
        <taxon>Cytophagia</taxon>
        <taxon>Cytophagales</taxon>
        <taxon>Splendidivirgaceae</taxon>
        <taxon>Agaribacillus</taxon>
    </lineage>
</organism>
<sequence>MMDRITYCLFLAVLIASCQNPKRESEKIDDTIKPESEQREVPGGKDGVDSEDRAVRSLATAELHDSSFVFIEKWSDDFVYDMKYATTDNFIGKKVYDCDQCMIRKKVALALMKANRDFMEKGYRIKFFDCYRPLDVQKIMWEVYPVEGYVANPYTSGSIHNRGGAVDITLVDNEENELDMGTGFDHFGEEAHHAYRHLPEKVLGNRKLLKDIMEKHGFKPIRTEWWHYNFGESRAFALSNFPTKCD</sequence>
<dbReference type="InterPro" id="IPR000755">
    <property type="entry name" value="A_A_dipeptidase"/>
</dbReference>
<feature type="region of interest" description="Disordered" evidence="10">
    <location>
        <begin position="25"/>
        <end position="50"/>
    </location>
</feature>
<dbReference type="Gene3D" id="3.30.1380.10">
    <property type="match status" value="1"/>
</dbReference>
<dbReference type="EMBL" id="JAUJEB010000001">
    <property type="protein sequence ID" value="MDN5210626.1"/>
    <property type="molecule type" value="Genomic_DNA"/>
</dbReference>
<dbReference type="PROSITE" id="PS51257">
    <property type="entry name" value="PROKAR_LIPOPROTEIN"/>
    <property type="match status" value="1"/>
</dbReference>
<feature type="binding site" evidence="9">
    <location>
        <position position="167"/>
    </location>
    <ligand>
        <name>Zn(2+)</name>
        <dbReference type="ChEBI" id="CHEBI:29105"/>
        <note>catalytic</note>
    </ligand>
</feature>
<comment type="caution">
    <text evidence="11">The sequence shown here is derived from an EMBL/GenBank/DDBJ whole genome shotgun (WGS) entry which is preliminary data.</text>
</comment>
<proteinExistence type="inferred from homology"/>
<keyword evidence="6 9" id="KW-0224">Dipeptidase</keyword>
<accession>A0ABT8L0Q1</accession>
<dbReference type="RefSeq" id="WP_346755969.1">
    <property type="nucleotide sequence ID" value="NZ_JAUJEB010000001.1"/>
</dbReference>
<keyword evidence="4 9" id="KW-0378">Hydrolase</keyword>
<dbReference type="EC" id="3.4.13.22" evidence="9"/>
<keyword evidence="3 9" id="KW-0479">Metal-binding</keyword>
<feature type="site" description="Transition state stabilizer" evidence="9">
    <location>
        <position position="132"/>
    </location>
</feature>
<evidence type="ECO:0000256" key="7">
    <source>
        <dbReference type="ARBA" id="ARBA00023049"/>
    </source>
</evidence>
<evidence type="ECO:0000256" key="9">
    <source>
        <dbReference type="HAMAP-Rule" id="MF_01924"/>
    </source>
</evidence>
<comment type="similarity">
    <text evidence="9">Belongs to the peptidase M15D family.</text>
</comment>
<dbReference type="Proteomes" id="UP001172083">
    <property type="component" value="Unassembled WGS sequence"/>
</dbReference>
<keyword evidence="2 9" id="KW-0645">Protease</keyword>
<evidence type="ECO:0000313" key="11">
    <source>
        <dbReference type="EMBL" id="MDN5210626.1"/>
    </source>
</evidence>
<evidence type="ECO:0000256" key="6">
    <source>
        <dbReference type="ARBA" id="ARBA00022997"/>
    </source>
</evidence>
<keyword evidence="8" id="KW-0961">Cell wall biogenesis/degradation</keyword>
<protein>
    <recommendedName>
        <fullName evidence="9">D-alanyl-D-alanine dipeptidase</fullName>
        <shortName evidence="9">D-Ala-D-Ala dipeptidase</shortName>
        <ecNumber evidence="9">3.4.13.22</ecNumber>
    </recommendedName>
</protein>
<reference evidence="11" key="1">
    <citation type="submission" date="2023-06" db="EMBL/GenBank/DDBJ databases">
        <title>Genomic of Agaribacillus aureum.</title>
        <authorList>
            <person name="Wang G."/>
        </authorList>
    </citation>
    <scope>NUCLEOTIDE SEQUENCE</scope>
    <source>
        <strain evidence="11">BMA12</strain>
    </source>
</reference>
<gene>
    <name evidence="11" type="ORF">QQ020_01165</name>
</gene>
<evidence type="ECO:0000256" key="1">
    <source>
        <dbReference type="ARBA" id="ARBA00001362"/>
    </source>
</evidence>
<dbReference type="PANTHER" id="PTHR43126">
    <property type="entry name" value="D-ALANYL-D-ALANINE DIPEPTIDASE"/>
    <property type="match status" value="1"/>
</dbReference>